<dbReference type="SUPFAM" id="SSF53633">
    <property type="entry name" value="Carbamate kinase-like"/>
    <property type="match status" value="1"/>
</dbReference>
<keyword evidence="1" id="KW-0808">Transferase</keyword>
<protein>
    <submittedName>
        <fullName evidence="1">Bifunctional aspartokinase I/homoserine dehydrogenase I</fullName>
    </submittedName>
</protein>
<evidence type="ECO:0000313" key="2">
    <source>
        <dbReference type="Proteomes" id="UP000254545"/>
    </source>
</evidence>
<dbReference type="AlphaFoldDB" id="A0A7H4MD18"/>
<comment type="caution">
    <text evidence="1">The sequence shown here is derived from an EMBL/GenBank/DDBJ whole genome shotgun (WGS) entry which is preliminary data.</text>
</comment>
<sequence>MSCTASACWAKCPDGVNAALICRGEKLSIAIMAGLLEARGHKVSVINPVEKLLAVGHYLESTVDIAESTRRIAASQIPADHMILMAGFYRRQ</sequence>
<dbReference type="EMBL" id="UGKR01000003">
    <property type="protein sequence ID" value="STS88218.1"/>
    <property type="molecule type" value="Genomic_DNA"/>
</dbReference>
<dbReference type="InterPro" id="IPR042199">
    <property type="entry name" value="AsparK_Bifunc_asparK/hSer_DH"/>
</dbReference>
<dbReference type="GO" id="GO:0016301">
    <property type="term" value="F:kinase activity"/>
    <property type="evidence" value="ECO:0007669"/>
    <property type="project" value="UniProtKB-KW"/>
</dbReference>
<dbReference type="InterPro" id="IPR036393">
    <property type="entry name" value="AceGlu_kinase-like_sf"/>
</dbReference>
<dbReference type="Gene3D" id="3.40.1160.10">
    <property type="entry name" value="Acetylglutamate kinase-like"/>
    <property type="match status" value="1"/>
</dbReference>
<reference evidence="1 2" key="1">
    <citation type="submission" date="2018-06" db="EMBL/GenBank/DDBJ databases">
        <authorList>
            <consortium name="Pathogen Informatics"/>
            <person name="Doyle S."/>
        </authorList>
    </citation>
    <scope>NUCLEOTIDE SEQUENCE [LARGE SCALE GENOMIC DNA]</scope>
    <source>
        <strain evidence="1 2">NCTC9177</strain>
    </source>
</reference>
<name>A0A7H4MD18_KLEVA</name>
<keyword evidence="1" id="KW-0418">Kinase</keyword>
<gene>
    <name evidence="1" type="primary">thrA_2</name>
    <name evidence="1" type="ORF">NCTC9177_02059</name>
</gene>
<dbReference type="Proteomes" id="UP000254545">
    <property type="component" value="Unassembled WGS sequence"/>
</dbReference>
<dbReference type="Gene3D" id="1.20.120.1320">
    <property type="entry name" value="Aspartokinase, catalytic domain"/>
    <property type="match status" value="1"/>
</dbReference>
<organism evidence="1 2">
    <name type="scientific">Klebsiella variicola</name>
    <dbReference type="NCBI Taxonomy" id="244366"/>
    <lineage>
        <taxon>Bacteria</taxon>
        <taxon>Pseudomonadati</taxon>
        <taxon>Pseudomonadota</taxon>
        <taxon>Gammaproteobacteria</taxon>
        <taxon>Enterobacterales</taxon>
        <taxon>Enterobacteriaceae</taxon>
        <taxon>Klebsiella/Raoultella group</taxon>
        <taxon>Klebsiella</taxon>
        <taxon>Klebsiella pneumoniae complex</taxon>
    </lineage>
</organism>
<accession>A0A7H4MD18</accession>
<proteinExistence type="predicted"/>
<evidence type="ECO:0000313" key="1">
    <source>
        <dbReference type="EMBL" id="STS88218.1"/>
    </source>
</evidence>